<dbReference type="RefSeq" id="WP_308450575.1">
    <property type="nucleotide sequence ID" value="NZ_JAJEPU010000004.1"/>
</dbReference>
<dbReference type="InterPro" id="IPR052580">
    <property type="entry name" value="Lipid_Hydrolase"/>
</dbReference>
<dbReference type="AlphaFoldDB" id="A0AAE3AQ02"/>
<dbReference type="Pfam" id="PF01734">
    <property type="entry name" value="Patatin"/>
    <property type="match status" value="1"/>
</dbReference>
<keyword evidence="5" id="KW-1185">Reference proteome</keyword>
<comment type="caution">
    <text evidence="4">The sequence shown here is derived from an EMBL/GenBank/DDBJ whole genome shotgun (WGS) entry which is preliminary data.</text>
</comment>
<protein>
    <submittedName>
        <fullName evidence="4">Patatin-like phospholipase family protein</fullName>
    </submittedName>
</protein>
<dbReference type="Gene3D" id="3.40.1090.10">
    <property type="entry name" value="Cytosolic phospholipase A2 catalytic domain"/>
    <property type="match status" value="2"/>
</dbReference>
<dbReference type="PANTHER" id="PTHR46394:SF1">
    <property type="entry name" value="PNPLA DOMAIN-CONTAINING PROTEIN"/>
    <property type="match status" value="1"/>
</dbReference>
<proteinExistence type="predicted"/>
<dbReference type="PROSITE" id="PS51635">
    <property type="entry name" value="PNPLA"/>
    <property type="match status" value="1"/>
</dbReference>
<feature type="short sequence motif" description="GXGXXG" evidence="2">
    <location>
        <begin position="10"/>
        <end position="15"/>
    </location>
</feature>
<keyword evidence="2" id="KW-0442">Lipid degradation</keyword>
<dbReference type="EMBL" id="JAJEPU010000004">
    <property type="protein sequence ID" value="MCC2163792.1"/>
    <property type="molecule type" value="Genomic_DNA"/>
</dbReference>
<organism evidence="4 5">
    <name type="scientific">Brotaphodocola catenula</name>
    <dbReference type="NCBI Taxonomy" id="2885361"/>
    <lineage>
        <taxon>Bacteria</taxon>
        <taxon>Bacillati</taxon>
        <taxon>Bacillota</taxon>
        <taxon>Clostridia</taxon>
        <taxon>Lachnospirales</taxon>
        <taxon>Lachnospiraceae</taxon>
        <taxon>Brotaphodocola</taxon>
    </lineage>
</organism>
<feature type="short sequence motif" description="GXSXG" evidence="2">
    <location>
        <begin position="37"/>
        <end position="41"/>
    </location>
</feature>
<accession>A0AAE3AQ02</accession>
<name>A0AAE3AQ02_9FIRM</name>
<feature type="active site" description="Proton acceptor" evidence="2">
    <location>
        <position position="187"/>
    </location>
</feature>
<sequence>MKCCKGVFEGGGVRGIAHVGAACGMEQEGYRFESVAGSSAGAVVAALIASGYECRELKREMETLNYRKFRGRDMVDNFGTVGKLLSLLFSLGVYNNRYLEKWMEQVLSERGIRTFGDLHRRGRRLIIPVSDLSMRRLLIFPDDLSLLGLNPETFPVARAVLASSSIPVFFEPVSLRDARGREHLLVDGGLLSNFPIWAMEAEEDPNCPTFGFQFLDWNEEAGADYWLVKRNLPDYLRALVSTCMEAIDNSMRPEEDQRQIIWISTTTGSGSREKTIHATDFDLTAEDCEGLFANGVQAVQKYFG</sequence>
<evidence type="ECO:0000313" key="5">
    <source>
        <dbReference type="Proteomes" id="UP001198962"/>
    </source>
</evidence>
<dbReference type="InterPro" id="IPR016035">
    <property type="entry name" value="Acyl_Trfase/lysoPLipase"/>
</dbReference>
<feature type="domain" description="PNPLA" evidence="3">
    <location>
        <begin position="6"/>
        <end position="200"/>
    </location>
</feature>
<dbReference type="SUPFAM" id="SSF52151">
    <property type="entry name" value="FabD/lysophospholipase-like"/>
    <property type="match status" value="1"/>
</dbReference>
<keyword evidence="1 2" id="KW-0443">Lipid metabolism</keyword>
<evidence type="ECO:0000256" key="2">
    <source>
        <dbReference type="PROSITE-ProRule" id="PRU01161"/>
    </source>
</evidence>
<gene>
    <name evidence="4" type="ORF">LKD32_02655</name>
</gene>
<feature type="active site" description="Nucleophile" evidence="2">
    <location>
        <position position="39"/>
    </location>
</feature>
<dbReference type="Proteomes" id="UP001198962">
    <property type="component" value="Unassembled WGS sequence"/>
</dbReference>
<keyword evidence="2" id="KW-0378">Hydrolase</keyword>
<dbReference type="GO" id="GO:0016042">
    <property type="term" value="P:lipid catabolic process"/>
    <property type="evidence" value="ECO:0007669"/>
    <property type="project" value="UniProtKB-UniRule"/>
</dbReference>
<dbReference type="PANTHER" id="PTHR46394">
    <property type="entry name" value="ANNEXIN"/>
    <property type="match status" value="1"/>
</dbReference>
<dbReference type="GO" id="GO:0016787">
    <property type="term" value="F:hydrolase activity"/>
    <property type="evidence" value="ECO:0007669"/>
    <property type="project" value="UniProtKB-UniRule"/>
</dbReference>
<reference evidence="4" key="1">
    <citation type="submission" date="2021-10" db="EMBL/GenBank/DDBJ databases">
        <title>Anaerobic single-cell dispensing facilitates the cultivation of human gut bacteria.</title>
        <authorList>
            <person name="Afrizal A."/>
        </authorList>
    </citation>
    <scope>NUCLEOTIDE SEQUENCE</scope>
    <source>
        <strain evidence="4">CLA-AA-H274</strain>
    </source>
</reference>
<evidence type="ECO:0000259" key="3">
    <source>
        <dbReference type="PROSITE" id="PS51635"/>
    </source>
</evidence>
<feature type="short sequence motif" description="DGA/G" evidence="2">
    <location>
        <begin position="187"/>
        <end position="189"/>
    </location>
</feature>
<evidence type="ECO:0000256" key="1">
    <source>
        <dbReference type="ARBA" id="ARBA00023098"/>
    </source>
</evidence>
<evidence type="ECO:0000313" key="4">
    <source>
        <dbReference type="EMBL" id="MCC2163792.1"/>
    </source>
</evidence>
<dbReference type="InterPro" id="IPR002641">
    <property type="entry name" value="PNPLA_dom"/>
</dbReference>
<dbReference type="CDD" id="cd07207">
    <property type="entry name" value="Pat_ExoU_VipD_like"/>
    <property type="match status" value="1"/>
</dbReference>